<dbReference type="SUPFAM" id="SSF52200">
    <property type="entry name" value="Toll/Interleukin receptor TIR domain"/>
    <property type="match status" value="1"/>
</dbReference>
<comment type="caution">
    <text evidence="3">The sequence shown here is derived from an EMBL/GenBank/DDBJ whole genome shotgun (WGS) entry which is preliminary data.</text>
</comment>
<dbReference type="OrthoDB" id="2148946at2759"/>
<dbReference type="PROSITE" id="PS50104">
    <property type="entry name" value="TIR"/>
    <property type="match status" value="1"/>
</dbReference>
<protein>
    <recommendedName>
        <fullName evidence="2">TIR domain-containing protein</fullName>
    </recommendedName>
</protein>
<dbReference type="InterPro" id="IPR016024">
    <property type="entry name" value="ARM-type_fold"/>
</dbReference>
<name>A0A817MYF3_9BILA</name>
<dbReference type="PANTHER" id="PTHR46270:SF2">
    <property type="entry name" value="TIR DOMAIN-CONTAINING PROTEIN"/>
    <property type="match status" value="1"/>
</dbReference>
<evidence type="ECO:0000313" key="3">
    <source>
        <dbReference type="EMBL" id="CAF3072430.1"/>
    </source>
</evidence>
<accession>A0A817MYF3</accession>
<proteinExistence type="predicted"/>
<keyword evidence="1" id="KW-0175">Coiled coil</keyword>
<evidence type="ECO:0000313" key="4">
    <source>
        <dbReference type="Proteomes" id="UP000663825"/>
    </source>
</evidence>
<dbReference type="SMART" id="SM00255">
    <property type="entry name" value="TIR"/>
    <property type="match status" value="1"/>
</dbReference>
<evidence type="ECO:0000256" key="1">
    <source>
        <dbReference type="SAM" id="Coils"/>
    </source>
</evidence>
<dbReference type="InterPro" id="IPR000157">
    <property type="entry name" value="TIR_dom"/>
</dbReference>
<feature type="domain" description="TIR" evidence="2">
    <location>
        <begin position="512"/>
        <end position="642"/>
    </location>
</feature>
<dbReference type="InterPro" id="IPR013761">
    <property type="entry name" value="SAM/pointed_sf"/>
</dbReference>
<organism evidence="3 4">
    <name type="scientific">Rotaria socialis</name>
    <dbReference type="NCBI Taxonomy" id="392032"/>
    <lineage>
        <taxon>Eukaryota</taxon>
        <taxon>Metazoa</taxon>
        <taxon>Spiralia</taxon>
        <taxon>Gnathifera</taxon>
        <taxon>Rotifera</taxon>
        <taxon>Eurotatoria</taxon>
        <taxon>Bdelloidea</taxon>
        <taxon>Philodinida</taxon>
        <taxon>Philodinidae</taxon>
        <taxon>Rotaria</taxon>
    </lineage>
</organism>
<dbReference type="SUPFAM" id="SSF47769">
    <property type="entry name" value="SAM/Pointed domain"/>
    <property type="match status" value="1"/>
</dbReference>
<dbReference type="PANTHER" id="PTHR46270">
    <property type="entry name" value="ARMADILLO-TYPE FOLD-RELATED"/>
    <property type="match status" value="1"/>
</dbReference>
<dbReference type="Pfam" id="PF13676">
    <property type="entry name" value="TIR_2"/>
    <property type="match status" value="1"/>
</dbReference>
<evidence type="ECO:0000259" key="2">
    <source>
        <dbReference type="PROSITE" id="PS50104"/>
    </source>
</evidence>
<dbReference type="GO" id="GO:0007165">
    <property type="term" value="P:signal transduction"/>
    <property type="evidence" value="ECO:0007669"/>
    <property type="project" value="InterPro"/>
</dbReference>
<dbReference type="SUPFAM" id="SSF48371">
    <property type="entry name" value="ARM repeat"/>
    <property type="match status" value="1"/>
</dbReference>
<dbReference type="AlphaFoldDB" id="A0A817MYF3"/>
<feature type="coiled-coil region" evidence="1">
    <location>
        <begin position="459"/>
        <end position="486"/>
    </location>
</feature>
<dbReference type="Gene3D" id="3.40.50.10140">
    <property type="entry name" value="Toll/interleukin-1 receptor homology (TIR) domain"/>
    <property type="match status" value="1"/>
</dbReference>
<dbReference type="EMBL" id="CAJNXB010000584">
    <property type="protein sequence ID" value="CAF3072430.1"/>
    <property type="molecule type" value="Genomic_DNA"/>
</dbReference>
<gene>
    <name evidence="3" type="ORF">TIS948_LOCUS5167</name>
</gene>
<dbReference type="Proteomes" id="UP000663825">
    <property type="component" value="Unassembled WGS sequence"/>
</dbReference>
<dbReference type="InterPro" id="IPR035897">
    <property type="entry name" value="Toll_tir_struct_dom_sf"/>
</dbReference>
<sequence length="778" mass="91340">MEHDFTRLINSLSESPLPDDIFSQIKCYLQQQTDDVLPIFISQSFQSLVTLEHWAWRLLSQDFHKFLNQSNYLELFHSLGQLNFRLVFKRNQIEANVKSSLLIPENIQWIDQIFDQFDKIQDQNDPFFIIISLWFDNLSYLIHEHTQFENLPIIIHLCQRIGQDFILSNQYKTYLTQLCQREISQSIFTTKQLFYIRTCSFMFRMYICSIVDKSPFQGEELLDRYGDDYLQMISIHSYTVNSWSQELLICVAHLIDFICACCWWGTEKAMYIKKLVASELIVYDHIQGLIRIVGYKPFYERITSQWCNEETILIDSTFIFFIGALMQIKNLACFIRSETSLSNIILAIAQKSCYDRISVCGYGILAEILSDEQLKQVQITDNISDFFFRILEHAWSHPTQRYKRIAIPQLLTGFLTVSKNDAIQQKTANLNKLSLLIEMSEKYPITLDILWSLSFNEDIQQQLRSNRSFMNKLARLKEECSNEKMRKIIFGILWNLESCHQDRPTSDFIDEKKFDIMISYSHKDEVICKQIYEELVKSGYRVWIDYDQIHGNVMDAMAQAIERSNIIIVCMSEQYRRSNYCRAEAHYAFQRQLKIVPILLQEHYTPDGWLLFLIGQLLYVDFTKYEFPRAIELLIQELKAPGIEDNRVPSVQSKRDKSFVASLSPKVVTLPESILDWSQGDVQNWLVGLNLRQMAQLLVDFDGPSLNSLSEFITKSDPQQILTLFQDDCSRNINENVSLLELARFRILLSERQVTTKANRLMKKSSSIMNFLSQCRIM</sequence>
<reference evidence="3" key="1">
    <citation type="submission" date="2021-02" db="EMBL/GenBank/DDBJ databases">
        <authorList>
            <person name="Nowell W R."/>
        </authorList>
    </citation>
    <scope>NUCLEOTIDE SEQUENCE</scope>
</reference>